<keyword evidence="3" id="KW-0489">Methyltransferase</keyword>
<comment type="caution">
    <text evidence="3">The sequence shown here is derived from an EMBL/GenBank/DDBJ whole genome shotgun (WGS) entry which is preliminary data.</text>
</comment>
<keyword evidence="1 3" id="KW-0808">Transferase</keyword>
<dbReference type="InterPro" id="IPR029063">
    <property type="entry name" value="SAM-dependent_MTases_sf"/>
</dbReference>
<evidence type="ECO:0000313" key="4">
    <source>
        <dbReference type="Proteomes" id="UP001258945"/>
    </source>
</evidence>
<dbReference type="Proteomes" id="UP001258945">
    <property type="component" value="Unassembled WGS sequence"/>
</dbReference>
<sequence>MSDAPAWDARYDAEGFTFGEQPNRYLESMLSRLRPGQRALALGDGEGRNGVWLARQGLDVTSLDWSARGLAKARAFASRHGVALETVAADLTRWDWPQGRFDLVAWIFVHLPPDDRVLVAQRAVAALAPGGLLVLEGFSPAQEGRRSGGPRDPALLWTADEARHLFAGLRLLECLGGTVLLDEGPRHQGEAEIIRGLWQRVG</sequence>
<dbReference type="EMBL" id="JAVVDO010000013">
    <property type="protein sequence ID" value="MDT8331341.1"/>
    <property type="molecule type" value="Genomic_DNA"/>
</dbReference>
<dbReference type="RefSeq" id="WP_314282033.1">
    <property type="nucleotide sequence ID" value="NZ_JAVVDO010000013.1"/>
</dbReference>
<evidence type="ECO:0000256" key="1">
    <source>
        <dbReference type="ARBA" id="ARBA00022679"/>
    </source>
</evidence>
<dbReference type="InterPro" id="IPR041698">
    <property type="entry name" value="Methyltransf_25"/>
</dbReference>
<protein>
    <submittedName>
        <fullName evidence="3">Class I SAM-dependent methyltransferase</fullName>
        <ecNumber evidence="3">2.1.-.-</ecNumber>
    </submittedName>
</protein>
<dbReference type="CDD" id="cd02440">
    <property type="entry name" value="AdoMet_MTases"/>
    <property type="match status" value="1"/>
</dbReference>
<organism evidence="3 4">
    <name type="scientific">Roseomonas gilardii</name>
    <dbReference type="NCBI Taxonomy" id="257708"/>
    <lineage>
        <taxon>Bacteria</taxon>
        <taxon>Pseudomonadati</taxon>
        <taxon>Pseudomonadota</taxon>
        <taxon>Alphaproteobacteria</taxon>
        <taxon>Acetobacterales</taxon>
        <taxon>Roseomonadaceae</taxon>
        <taxon>Roseomonas</taxon>
    </lineage>
</organism>
<dbReference type="PANTHER" id="PTHR43861">
    <property type="entry name" value="TRANS-ACONITATE 2-METHYLTRANSFERASE-RELATED"/>
    <property type="match status" value="1"/>
</dbReference>
<dbReference type="Pfam" id="PF13649">
    <property type="entry name" value="Methyltransf_25"/>
    <property type="match status" value="1"/>
</dbReference>
<name>A0ABU3MED9_9PROT</name>
<dbReference type="GO" id="GO:0032259">
    <property type="term" value="P:methylation"/>
    <property type="evidence" value="ECO:0007669"/>
    <property type="project" value="UniProtKB-KW"/>
</dbReference>
<proteinExistence type="predicted"/>
<dbReference type="SUPFAM" id="SSF53335">
    <property type="entry name" value="S-adenosyl-L-methionine-dependent methyltransferases"/>
    <property type="match status" value="1"/>
</dbReference>
<evidence type="ECO:0000313" key="3">
    <source>
        <dbReference type="EMBL" id="MDT8331341.1"/>
    </source>
</evidence>
<feature type="domain" description="Methyltransferase" evidence="2">
    <location>
        <begin position="40"/>
        <end position="131"/>
    </location>
</feature>
<reference evidence="3 4" key="1">
    <citation type="journal article" date="2019" name="Microb. Pathog.">
        <title>Comparison of VITEK 2, MALDI-TOF MS, 16S rRNA gene sequencing, and whole-genome sequencing for identification of Roseomonas mucosa.</title>
        <authorList>
            <person name="Rudolph W.W."/>
            <person name="Gunzer F."/>
            <person name="Trauth M."/>
            <person name="Bunk B."/>
            <person name="Bigge R."/>
            <person name="Schrottner P."/>
        </authorList>
    </citation>
    <scope>NUCLEOTIDE SEQUENCE [LARGE SCALE GENOMIC DNA]</scope>
    <source>
        <strain evidence="3 4">DSM 103800</strain>
    </source>
</reference>
<dbReference type="EC" id="2.1.-.-" evidence="3"/>
<dbReference type="Gene3D" id="3.40.50.150">
    <property type="entry name" value="Vaccinia Virus protein VP39"/>
    <property type="match status" value="1"/>
</dbReference>
<accession>A0ABU3MED9</accession>
<evidence type="ECO:0000259" key="2">
    <source>
        <dbReference type="Pfam" id="PF13649"/>
    </source>
</evidence>
<gene>
    <name evidence="3" type="ORF">RQ831_09770</name>
</gene>
<keyword evidence="4" id="KW-1185">Reference proteome</keyword>
<dbReference type="PANTHER" id="PTHR43861:SF3">
    <property type="entry name" value="PUTATIVE (AFU_ORTHOLOGUE AFUA_2G14390)-RELATED"/>
    <property type="match status" value="1"/>
</dbReference>
<dbReference type="GO" id="GO:0008168">
    <property type="term" value="F:methyltransferase activity"/>
    <property type="evidence" value="ECO:0007669"/>
    <property type="project" value="UniProtKB-KW"/>
</dbReference>